<dbReference type="EMBL" id="KV441550">
    <property type="protein sequence ID" value="OAG08446.1"/>
    <property type="molecule type" value="Genomic_DNA"/>
</dbReference>
<dbReference type="RefSeq" id="XP_018038811.1">
    <property type="nucleotide sequence ID" value="XM_018176317.1"/>
</dbReference>
<reference evidence="3 4" key="1">
    <citation type="submission" date="2016-05" db="EMBL/GenBank/DDBJ databases">
        <title>Comparative analysis of secretome profiles of manganese(II)-oxidizing ascomycete fungi.</title>
        <authorList>
            <consortium name="DOE Joint Genome Institute"/>
            <person name="Zeiner C.A."/>
            <person name="Purvine S.O."/>
            <person name="Zink E.M."/>
            <person name="Wu S."/>
            <person name="Pasa-Tolic L."/>
            <person name="Chaput D.L."/>
            <person name="Haridas S."/>
            <person name="Grigoriev I.V."/>
            <person name="Santelli C.M."/>
            <person name="Hansel C.M."/>
        </authorList>
    </citation>
    <scope>NUCLEOTIDE SEQUENCE [LARGE SCALE GENOMIC DNA]</scope>
    <source>
        <strain evidence="3 4">AP3s5-JAC2a</strain>
    </source>
</reference>
<evidence type="ECO:0000256" key="2">
    <source>
        <dbReference type="ARBA" id="ARBA00023002"/>
    </source>
</evidence>
<dbReference type="Pfam" id="PF00106">
    <property type="entry name" value="adh_short"/>
    <property type="match status" value="1"/>
</dbReference>
<dbReference type="GO" id="GO:0016491">
    <property type="term" value="F:oxidoreductase activity"/>
    <property type="evidence" value="ECO:0007669"/>
    <property type="project" value="UniProtKB-KW"/>
</dbReference>
<dbReference type="PRINTS" id="PR00081">
    <property type="entry name" value="GDHRDH"/>
</dbReference>
<dbReference type="OrthoDB" id="1933717at2759"/>
<keyword evidence="4" id="KW-1185">Reference proteome</keyword>
<name>A0A177CMC1_9PLEO</name>
<dbReference type="PANTHER" id="PTHR42901">
    <property type="entry name" value="ALCOHOL DEHYDROGENASE"/>
    <property type="match status" value="1"/>
</dbReference>
<dbReference type="Gene3D" id="3.40.50.720">
    <property type="entry name" value="NAD(P)-binding Rossmann-like Domain"/>
    <property type="match status" value="1"/>
</dbReference>
<dbReference type="InParanoid" id="A0A177CMC1"/>
<dbReference type="STRING" id="1460663.A0A177CMC1"/>
<accession>A0A177CMC1</accession>
<gene>
    <name evidence="3" type="ORF">CC84DRAFT_1141151</name>
</gene>
<keyword evidence="2" id="KW-0560">Oxidoreductase</keyword>
<dbReference type="InterPro" id="IPR036291">
    <property type="entry name" value="NAD(P)-bd_dom_sf"/>
</dbReference>
<dbReference type="InterPro" id="IPR002347">
    <property type="entry name" value="SDR_fam"/>
</dbReference>
<sequence>MSLPSLQHYHKRPYGAISPFRPELSQDGRTVIVTGGSSGIGLAIARGYLAAGASHVILLGRRQEVLEAAVAKLRHEAQTYEQSGQVEGIVCDVYNLALIERLWRSLEARVVFVRVLVLSAAAYGATETILQGGIQKVWSDFEANVRSPLAMTDYFYKQKSGGYLVNVSTCAAYMWTTMGPERPTYGLTKNSGTALLQQIAKDVNPSDMQIVSFHPGGILTDSARKLGAHENMGLVFDDENLPGQFAIWAASSEAKFLHGRFVWANWDVSELSSGDLRRQIDEDEHFLKVGIEGLTEKTGGMILT</sequence>
<evidence type="ECO:0000313" key="4">
    <source>
        <dbReference type="Proteomes" id="UP000077069"/>
    </source>
</evidence>
<organism evidence="3 4">
    <name type="scientific">Paraphaeosphaeria sporulosa</name>
    <dbReference type="NCBI Taxonomy" id="1460663"/>
    <lineage>
        <taxon>Eukaryota</taxon>
        <taxon>Fungi</taxon>
        <taxon>Dikarya</taxon>
        <taxon>Ascomycota</taxon>
        <taxon>Pezizomycotina</taxon>
        <taxon>Dothideomycetes</taxon>
        <taxon>Pleosporomycetidae</taxon>
        <taxon>Pleosporales</taxon>
        <taxon>Massarineae</taxon>
        <taxon>Didymosphaeriaceae</taxon>
        <taxon>Paraphaeosphaeria</taxon>
    </lineage>
</organism>
<dbReference type="SUPFAM" id="SSF51735">
    <property type="entry name" value="NAD(P)-binding Rossmann-fold domains"/>
    <property type="match status" value="1"/>
</dbReference>
<comment type="similarity">
    <text evidence="1">Belongs to the short-chain dehydrogenases/reductases (SDR) family.</text>
</comment>
<proteinExistence type="inferred from homology"/>
<dbReference type="CDD" id="cd05233">
    <property type="entry name" value="SDR_c"/>
    <property type="match status" value="1"/>
</dbReference>
<dbReference type="PANTHER" id="PTHR42901:SF1">
    <property type="entry name" value="ALCOHOL DEHYDROGENASE"/>
    <property type="match status" value="1"/>
</dbReference>
<protein>
    <submittedName>
        <fullName evidence="3">NAD(P)-binding protein</fullName>
    </submittedName>
</protein>
<evidence type="ECO:0000256" key="1">
    <source>
        <dbReference type="ARBA" id="ARBA00006484"/>
    </source>
</evidence>
<evidence type="ECO:0000313" key="3">
    <source>
        <dbReference type="EMBL" id="OAG08446.1"/>
    </source>
</evidence>
<dbReference type="Proteomes" id="UP000077069">
    <property type="component" value="Unassembled WGS sequence"/>
</dbReference>
<dbReference type="GeneID" id="28759803"/>
<dbReference type="AlphaFoldDB" id="A0A177CMC1"/>